<organism evidence="4 5">
    <name type="scientific">Winogradskyella flava</name>
    <dbReference type="NCBI Taxonomy" id="1884876"/>
    <lineage>
        <taxon>Bacteria</taxon>
        <taxon>Pseudomonadati</taxon>
        <taxon>Bacteroidota</taxon>
        <taxon>Flavobacteriia</taxon>
        <taxon>Flavobacteriales</taxon>
        <taxon>Flavobacteriaceae</taxon>
        <taxon>Winogradskyella</taxon>
    </lineage>
</organism>
<evidence type="ECO:0000313" key="4">
    <source>
        <dbReference type="EMBL" id="MBC2845428.1"/>
    </source>
</evidence>
<evidence type="ECO:0000313" key="5">
    <source>
        <dbReference type="Proteomes" id="UP000533900"/>
    </source>
</evidence>
<dbReference type="SMART" id="SM00850">
    <property type="entry name" value="LytTR"/>
    <property type="match status" value="1"/>
</dbReference>
<dbReference type="PROSITE" id="PS50930">
    <property type="entry name" value="HTH_LYTTR"/>
    <property type="match status" value="1"/>
</dbReference>
<dbReference type="SUPFAM" id="SSF52172">
    <property type="entry name" value="CheY-like"/>
    <property type="match status" value="1"/>
</dbReference>
<protein>
    <submittedName>
        <fullName evidence="4">Response regulator transcription factor</fullName>
    </submittedName>
</protein>
<accession>A0A842IXC1</accession>
<sequence>MELIKALIVEDEAQAIAALKSELHANCPDIKVCGIASTIPEALKLIEKLKPELIFLDIQLKDGTSFDLLEQLKYHDFKIIFTTAYSQYALKAIKISALDYLLKPIDSEELVLAVNKAKAVTIEHSKLKLESLVNNNRVHPLHKKLALQTSKGIFMYELETIVRLQSEGNYTRIYFKSGKKEIVAKILRDFEELLESLGFVRIHNSHIINLNHLESYINRDGGYVVLLDKTTLPVSKRKKKSLLALLNNDF</sequence>
<feature type="modified residue" description="4-aspartylphosphate" evidence="1">
    <location>
        <position position="57"/>
    </location>
</feature>
<dbReference type="EMBL" id="JACLCP010000002">
    <property type="protein sequence ID" value="MBC2845428.1"/>
    <property type="molecule type" value="Genomic_DNA"/>
</dbReference>
<dbReference type="Gene3D" id="3.40.50.2300">
    <property type="match status" value="1"/>
</dbReference>
<gene>
    <name evidence="4" type="ORF">H7F21_10020</name>
</gene>
<name>A0A842IXC1_9FLAO</name>
<dbReference type="SMART" id="SM00448">
    <property type="entry name" value="REC"/>
    <property type="match status" value="1"/>
</dbReference>
<dbReference type="Pfam" id="PF04397">
    <property type="entry name" value="LytTR"/>
    <property type="match status" value="1"/>
</dbReference>
<dbReference type="PANTHER" id="PTHR37299:SF1">
    <property type="entry name" value="STAGE 0 SPORULATION PROTEIN A HOMOLOG"/>
    <property type="match status" value="1"/>
</dbReference>
<keyword evidence="1" id="KW-0597">Phosphoprotein</keyword>
<dbReference type="RefSeq" id="WP_185789128.1">
    <property type="nucleotide sequence ID" value="NZ_JACLCP010000002.1"/>
</dbReference>
<dbReference type="PROSITE" id="PS50110">
    <property type="entry name" value="RESPONSE_REGULATORY"/>
    <property type="match status" value="1"/>
</dbReference>
<evidence type="ECO:0000259" key="3">
    <source>
        <dbReference type="PROSITE" id="PS50930"/>
    </source>
</evidence>
<dbReference type="Gene3D" id="2.40.50.1020">
    <property type="entry name" value="LytTr DNA-binding domain"/>
    <property type="match status" value="1"/>
</dbReference>
<feature type="domain" description="Response regulatory" evidence="2">
    <location>
        <begin position="5"/>
        <end position="118"/>
    </location>
</feature>
<evidence type="ECO:0000259" key="2">
    <source>
        <dbReference type="PROSITE" id="PS50110"/>
    </source>
</evidence>
<evidence type="ECO:0000256" key="1">
    <source>
        <dbReference type="PROSITE-ProRule" id="PRU00169"/>
    </source>
</evidence>
<comment type="caution">
    <text evidence="4">The sequence shown here is derived from an EMBL/GenBank/DDBJ whole genome shotgun (WGS) entry which is preliminary data.</text>
</comment>
<dbReference type="InterPro" id="IPR011006">
    <property type="entry name" value="CheY-like_superfamily"/>
</dbReference>
<dbReference type="InterPro" id="IPR007492">
    <property type="entry name" value="LytTR_DNA-bd_dom"/>
</dbReference>
<proteinExistence type="predicted"/>
<dbReference type="InterPro" id="IPR001789">
    <property type="entry name" value="Sig_transdc_resp-reg_receiver"/>
</dbReference>
<dbReference type="Pfam" id="PF00072">
    <property type="entry name" value="Response_reg"/>
    <property type="match status" value="1"/>
</dbReference>
<dbReference type="AlphaFoldDB" id="A0A842IXC1"/>
<dbReference type="GO" id="GO:0000156">
    <property type="term" value="F:phosphorelay response regulator activity"/>
    <property type="evidence" value="ECO:0007669"/>
    <property type="project" value="InterPro"/>
</dbReference>
<dbReference type="Proteomes" id="UP000533900">
    <property type="component" value="Unassembled WGS sequence"/>
</dbReference>
<dbReference type="InterPro" id="IPR046947">
    <property type="entry name" value="LytR-like"/>
</dbReference>
<reference evidence="4" key="1">
    <citation type="submission" date="2020-08" db="EMBL/GenBank/DDBJ databases">
        <title>Winogradskyella ouciana sp. nov., isolated from the hadal seawater of the Mariana Trench.</title>
        <authorList>
            <person name="He X."/>
        </authorList>
    </citation>
    <scope>NUCLEOTIDE SEQUENCE [LARGE SCALE GENOMIC DNA]</scope>
    <source>
        <strain evidence="4">KCTC 52348</strain>
    </source>
</reference>
<keyword evidence="5" id="KW-1185">Reference proteome</keyword>
<dbReference type="PANTHER" id="PTHR37299">
    <property type="entry name" value="TRANSCRIPTIONAL REGULATOR-RELATED"/>
    <property type="match status" value="1"/>
</dbReference>
<dbReference type="GO" id="GO:0003677">
    <property type="term" value="F:DNA binding"/>
    <property type="evidence" value="ECO:0007669"/>
    <property type="project" value="InterPro"/>
</dbReference>
<feature type="domain" description="HTH LytTR-type" evidence="3">
    <location>
        <begin position="145"/>
        <end position="248"/>
    </location>
</feature>